<dbReference type="PANTHER" id="PTHR11136:SF0">
    <property type="entry name" value="DIHYDROFOLATE SYNTHETASE-RELATED"/>
    <property type="match status" value="1"/>
</dbReference>
<reference evidence="14" key="1">
    <citation type="journal article" date="2019" name="Int. J. Syst. Evol. Microbiol.">
        <title>The Global Catalogue of Microorganisms (GCM) 10K type strain sequencing project: providing services to taxonomists for standard genome sequencing and annotation.</title>
        <authorList>
            <consortium name="The Broad Institute Genomics Platform"/>
            <consortium name="The Broad Institute Genome Sequencing Center for Infectious Disease"/>
            <person name="Wu L."/>
            <person name="Ma J."/>
        </authorList>
    </citation>
    <scope>NUCLEOTIDE SEQUENCE [LARGE SCALE GENOMIC DNA]</scope>
    <source>
        <strain evidence="14">KCTC 13128</strain>
    </source>
</reference>
<keyword evidence="3 10" id="KW-0436">Ligase</keyword>
<accession>A0ABV7CUI2</accession>
<dbReference type="Pfam" id="PF08245">
    <property type="entry name" value="Mur_ligase_M"/>
    <property type="match status" value="1"/>
</dbReference>
<keyword evidence="7" id="KW-0460">Magnesium</keyword>
<comment type="similarity">
    <text evidence="1 10">Belongs to the folylpolyglutamate synthase family.</text>
</comment>
<evidence type="ECO:0000256" key="1">
    <source>
        <dbReference type="ARBA" id="ARBA00008276"/>
    </source>
</evidence>
<gene>
    <name evidence="13" type="ORF">ACFOGI_07130</name>
</gene>
<dbReference type="InterPro" id="IPR001645">
    <property type="entry name" value="Folylpolyglutamate_synth"/>
</dbReference>
<dbReference type="SUPFAM" id="SSF53244">
    <property type="entry name" value="MurD-like peptide ligases, peptide-binding domain"/>
    <property type="match status" value="1"/>
</dbReference>
<comment type="caution">
    <text evidence="13">The sequence shown here is derived from an EMBL/GenBank/DDBJ whole genome shotgun (WGS) entry which is preliminary data.</text>
</comment>
<sequence length="424" mass="47159">MYESFEEASAFFEHRKKVGIKPGLGRIQSLLKRLGSPQENIKGIHVAGTNGKGSTAHFLEQAFLSNGYRTGVFTSPSHSGITGHILVDGKPVSQKKFIRLCNRVLPIVNEMDEQGDAPTEFEIITAIAFLHFSSTTDIAVIEAGMGGREDTTNCFHPLVSIITNVAKDHIKFLGDTEEKIAYHKAGVIKPKTPAIIGWMPEKAADVIRGEAKINESEIFMLGQDFNIIQTGEGKMQLQNLTGIEKKPVDLELIMKGKHQMANASLAWMALSVIKRKGFPLNEKHTIRAIEQAKLPCRFEMVRRDPTIIVDGAHNPAGMTQFLETVHNHYKERDKHLVFAAFKDKDVKGMLHRAAQYFDSITVTSFDHPRAATASELEGMVAGLRVSVVDQWQSMMGEMVADRDTCYFIAGSLHFIAEVRQILME</sequence>
<evidence type="ECO:0000313" key="14">
    <source>
        <dbReference type="Proteomes" id="UP001595279"/>
    </source>
</evidence>
<dbReference type="InterPro" id="IPR004101">
    <property type="entry name" value="Mur_ligase_C"/>
</dbReference>
<keyword evidence="6 10" id="KW-0067">ATP-binding</keyword>
<dbReference type="Proteomes" id="UP001595279">
    <property type="component" value="Unassembled WGS sequence"/>
</dbReference>
<evidence type="ECO:0000259" key="12">
    <source>
        <dbReference type="Pfam" id="PF08245"/>
    </source>
</evidence>
<dbReference type="NCBIfam" id="TIGR01499">
    <property type="entry name" value="folC"/>
    <property type="match status" value="1"/>
</dbReference>
<evidence type="ECO:0000256" key="8">
    <source>
        <dbReference type="ARBA" id="ARBA00030592"/>
    </source>
</evidence>
<evidence type="ECO:0000256" key="4">
    <source>
        <dbReference type="ARBA" id="ARBA00022723"/>
    </source>
</evidence>
<dbReference type="InterPro" id="IPR013221">
    <property type="entry name" value="Mur_ligase_cen"/>
</dbReference>
<evidence type="ECO:0000256" key="10">
    <source>
        <dbReference type="PIRNR" id="PIRNR001563"/>
    </source>
</evidence>
<dbReference type="PIRSF" id="PIRSF001563">
    <property type="entry name" value="Folylpolyglu_synth"/>
    <property type="match status" value="1"/>
</dbReference>
<organism evidence="13 14">
    <name type="scientific">Virgibacillus xinjiangensis</name>
    <dbReference type="NCBI Taxonomy" id="393090"/>
    <lineage>
        <taxon>Bacteria</taxon>
        <taxon>Bacillati</taxon>
        <taxon>Bacillota</taxon>
        <taxon>Bacilli</taxon>
        <taxon>Bacillales</taxon>
        <taxon>Bacillaceae</taxon>
        <taxon>Virgibacillus</taxon>
    </lineage>
</organism>
<evidence type="ECO:0000256" key="6">
    <source>
        <dbReference type="ARBA" id="ARBA00022840"/>
    </source>
</evidence>
<comment type="catalytic activity">
    <reaction evidence="9">
        <text>(6S)-5,6,7,8-tetrahydrofolyl-(gamma-L-Glu)(n) + L-glutamate + ATP = (6S)-5,6,7,8-tetrahydrofolyl-(gamma-L-Glu)(n+1) + ADP + phosphate + H(+)</text>
        <dbReference type="Rhea" id="RHEA:10580"/>
        <dbReference type="Rhea" id="RHEA-COMP:14738"/>
        <dbReference type="Rhea" id="RHEA-COMP:14740"/>
        <dbReference type="ChEBI" id="CHEBI:15378"/>
        <dbReference type="ChEBI" id="CHEBI:29985"/>
        <dbReference type="ChEBI" id="CHEBI:30616"/>
        <dbReference type="ChEBI" id="CHEBI:43474"/>
        <dbReference type="ChEBI" id="CHEBI:141005"/>
        <dbReference type="ChEBI" id="CHEBI:456216"/>
        <dbReference type="EC" id="6.3.2.17"/>
    </reaction>
</comment>
<keyword evidence="5 10" id="KW-0547">Nucleotide-binding</keyword>
<proteinExistence type="inferred from homology"/>
<dbReference type="GO" id="GO:0016874">
    <property type="term" value="F:ligase activity"/>
    <property type="evidence" value="ECO:0007669"/>
    <property type="project" value="UniProtKB-KW"/>
</dbReference>
<evidence type="ECO:0000256" key="9">
    <source>
        <dbReference type="ARBA" id="ARBA00047493"/>
    </source>
</evidence>
<dbReference type="Gene3D" id="3.40.1190.10">
    <property type="entry name" value="Mur-like, catalytic domain"/>
    <property type="match status" value="1"/>
</dbReference>
<name>A0ABV7CUI2_9BACI</name>
<dbReference type="Gene3D" id="3.90.190.20">
    <property type="entry name" value="Mur ligase, C-terminal domain"/>
    <property type="match status" value="1"/>
</dbReference>
<dbReference type="RefSeq" id="WP_390270610.1">
    <property type="nucleotide sequence ID" value="NZ_JBHRSA010000031.1"/>
</dbReference>
<dbReference type="InterPro" id="IPR036615">
    <property type="entry name" value="Mur_ligase_C_dom_sf"/>
</dbReference>
<dbReference type="EC" id="6.3.2.17" evidence="2"/>
<dbReference type="EMBL" id="JBHRSA010000031">
    <property type="protein sequence ID" value="MFC3040022.1"/>
    <property type="molecule type" value="Genomic_DNA"/>
</dbReference>
<feature type="domain" description="Mur ligase central" evidence="12">
    <location>
        <begin position="46"/>
        <end position="269"/>
    </location>
</feature>
<dbReference type="SUPFAM" id="SSF53623">
    <property type="entry name" value="MurD-like peptide ligases, catalytic domain"/>
    <property type="match status" value="1"/>
</dbReference>
<evidence type="ECO:0000256" key="2">
    <source>
        <dbReference type="ARBA" id="ARBA00013025"/>
    </source>
</evidence>
<evidence type="ECO:0000256" key="5">
    <source>
        <dbReference type="ARBA" id="ARBA00022741"/>
    </source>
</evidence>
<evidence type="ECO:0000256" key="7">
    <source>
        <dbReference type="ARBA" id="ARBA00022842"/>
    </source>
</evidence>
<dbReference type="Pfam" id="PF02875">
    <property type="entry name" value="Mur_ligase_C"/>
    <property type="match status" value="1"/>
</dbReference>
<protein>
    <recommendedName>
        <fullName evidence="2">tetrahydrofolate synthase</fullName>
        <ecNumber evidence="2">6.3.2.17</ecNumber>
    </recommendedName>
    <alternativeName>
        <fullName evidence="8">Tetrahydrofolylpolyglutamate synthase</fullName>
    </alternativeName>
</protein>
<keyword evidence="4" id="KW-0479">Metal-binding</keyword>
<dbReference type="InterPro" id="IPR036565">
    <property type="entry name" value="Mur-like_cat_sf"/>
</dbReference>
<evidence type="ECO:0000256" key="3">
    <source>
        <dbReference type="ARBA" id="ARBA00022598"/>
    </source>
</evidence>
<dbReference type="PANTHER" id="PTHR11136">
    <property type="entry name" value="FOLYLPOLYGLUTAMATE SYNTHASE-RELATED"/>
    <property type="match status" value="1"/>
</dbReference>
<feature type="domain" description="Mur ligase C-terminal" evidence="11">
    <location>
        <begin position="297"/>
        <end position="410"/>
    </location>
</feature>
<keyword evidence="14" id="KW-1185">Reference proteome</keyword>
<evidence type="ECO:0000259" key="11">
    <source>
        <dbReference type="Pfam" id="PF02875"/>
    </source>
</evidence>
<evidence type="ECO:0000313" key="13">
    <source>
        <dbReference type="EMBL" id="MFC3040022.1"/>
    </source>
</evidence>